<dbReference type="HOGENOM" id="CLU_291601_0_0_1"/>
<dbReference type="VEuPathDB" id="TriTrypDB:LmjF.24.1160"/>
<feature type="region of interest" description="Disordered" evidence="1">
    <location>
        <begin position="1"/>
        <end position="23"/>
    </location>
</feature>
<organism evidence="2 3">
    <name type="scientific">Leishmania major</name>
    <dbReference type="NCBI Taxonomy" id="5664"/>
    <lineage>
        <taxon>Eukaryota</taxon>
        <taxon>Discoba</taxon>
        <taxon>Euglenozoa</taxon>
        <taxon>Kinetoplastea</taxon>
        <taxon>Metakinetoplastina</taxon>
        <taxon>Trypanosomatida</taxon>
        <taxon>Trypanosomatidae</taxon>
        <taxon>Leishmaniinae</taxon>
        <taxon>Leishmania</taxon>
    </lineage>
</organism>
<feature type="compositionally biased region" description="Low complexity" evidence="1">
    <location>
        <begin position="600"/>
        <end position="614"/>
    </location>
</feature>
<dbReference type="GeneID" id="5652282"/>
<feature type="compositionally biased region" description="Basic and acidic residues" evidence="1">
    <location>
        <begin position="950"/>
        <end position="961"/>
    </location>
</feature>
<feature type="region of interest" description="Disordered" evidence="1">
    <location>
        <begin position="61"/>
        <end position="87"/>
    </location>
</feature>
<dbReference type="OMA" id="CMAAMLE"/>
<feature type="region of interest" description="Disordered" evidence="1">
    <location>
        <begin position="801"/>
        <end position="872"/>
    </location>
</feature>
<feature type="compositionally biased region" description="Polar residues" evidence="1">
    <location>
        <begin position="825"/>
        <end position="834"/>
    </location>
</feature>
<dbReference type="VEuPathDB" id="TriTrypDB:LMJSD75_240017200"/>
<feature type="region of interest" description="Disordered" evidence="1">
    <location>
        <begin position="718"/>
        <end position="749"/>
    </location>
</feature>
<accession>Q4QAL6</accession>
<feature type="compositionally biased region" description="Polar residues" evidence="1">
    <location>
        <begin position="848"/>
        <end position="862"/>
    </location>
</feature>
<feature type="compositionally biased region" description="Polar residues" evidence="1">
    <location>
        <begin position="966"/>
        <end position="978"/>
    </location>
</feature>
<dbReference type="VEuPathDB" id="TriTrypDB:LMJLV39_240017700"/>
<feature type="region of interest" description="Disordered" evidence="1">
    <location>
        <begin position="596"/>
        <end position="620"/>
    </location>
</feature>
<gene>
    <name evidence="2" type="ORF">LMJF_24_1160</name>
</gene>
<sequence length="1047" mass="112107">MNFSATPKGTEATPSRVPLKGLTPLHRSGITHLATPYYAQAAASASASSLLSTSTSSAAHPAARTFTSPSSRGHRAPGASAASTRDVQRAASARCASHFSPRQALGPYAASVRSPAWHGRSQMACTAFGNGSGGGDASSRAPWRHHVAAVCRRLQHTVQETEQILVPATASAASASSSTPLDENGSEGLPCTLAQLMEALQRYRSGCMAAMLELDALQQQPGFPASSAPSPTGEAEDPTILCSPIQSVHRRTAHEGDDADTSPPSLMDAAQLDRRYHLIKAHLDDTLAAQSAYMQEITLQQQLREREGVMGEYMWTARLLVEQEAAERAHLVSLWAYLTASAPKRRTASNARAGAGLKPTAAARTLHTLATAVPPPPEPARLVSYAAAAPLPQPPTHGDTAAARLAAQNESLLHDLHHANERTYALLHEQQKYLQDAQERALAQLVARHDAEKSALEERVHAAQEAAAQSQHCLTEVKQALAAAQSATCEMQRCAGLTYDGMHQQLKDTTKKMWQLQLTNDHLDAKTRVLERELEELRLSPSWVRNGQGGNGTTSSAAEQASGLASLSTTGAAYSSNGCARNDAGSRTRSVSTVCRGQLSASSRHASAERAASGGRRGGKVQHVSPGVWCAYEERSGLLTSATPVKQLSLGSSLSSGHALAVTRWTQELQHRNAHPRSPFIRMTHPHASSLLVVSANSTTTNTNENASHMIEHDAAYAPTSSTHQWRPPSATGKVGDDDKDSISSSRNRLFARTLSPARQLSLDRTPVQQSSVATALSYGGPRQDLEDAAAHPSCVEASEIDNERDSVAHDDPSQVQPNAARHCSSASAQTNAAESLRSATPRLNGVPATSSGYVQAPSDTAYSCGHPPPLTAPHDMDNSTSGERATAKFAATVAEGEEVALQPSLASVCSSPIASGSRARLEAVHRDILRHAERLEREVQVVTSHYDAARRQRRRERDTLRVNASIHSGSNSPATSEPRNDEGWHTGVVHADDADSEALNRALEELHIEQQEDDDELERFYAHVNEKRMELERCLRSVEDRLAALL</sequence>
<evidence type="ECO:0000256" key="1">
    <source>
        <dbReference type="SAM" id="MobiDB-lite"/>
    </source>
</evidence>
<reference evidence="2 3" key="1">
    <citation type="journal article" date="2005" name="Science">
        <title>The genome of the kinetoplastid parasite, Leishmania major.</title>
        <authorList>
            <person name="Ivens A.C."/>
            <person name="Peacock C.S."/>
            <person name="Worthey E.A."/>
            <person name="Murphy L."/>
            <person name="Aggarwal G."/>
            <person name="Berriman M."/>
            <person name="Sisk E."/>
            <person name="Rajandream M.A."/>
            <person name="Adlem E."/>
            <person name="Aert R."/>
            <person name="Anupama A."/>
            <person name="Apostolou Z."/>
            <person name="Attipoe P."/>
            <person name="Bason N."/>
            <person name="Bauser C."/>
            <person name="Beck A."/>
            <person name="Beverley S.M."/>
            <person name="Bianchettin G."/>
            <person name="Borzym K."/>
            <person name="Bothe G."/>
            <person name="Bruschi C.V."/>
            <person name="Collins M."/>
            <person name="Cadag E."/>
            <person name="Ciarloni L."/>
            <person name="Clayton C."/>
            <person name="Coulson R.M."/>
            <person name="Cronin A."/>
            <person name="Cruz A.K."/>
            <person name="Davies R.M."/>
            <person name="De Gaudenzi J."/>
            <person name="Dobson D.E."/>
            <person name="Duesterhoeft A."/>
            <person name="Fazelina G."/>
            <person name="Fosker N."/>
            <person name="Frasch A.C."/>
            <person name="Fraser A."/>
            <person name="Fuchs M."/>
            <person name="Gabel C."/>
            <person name="Goble A."/>
            <person name="Goffeau A."/>
            <person name="Harris D."/>
            <person name="Hertz-Fowler C."/>
            <person name="Hilbert H."/>
            <person name="Horn D."/>
            <person name="Huang Y."/>
            <person name="Klages S."/>
            <person name="Knights A."/>
            <person name="Kube M."/>
            <person name="Larke N."/>
            <person name="Litvin L."/>
            <person name="Lord A."/>
            <person name="Louie T."/>
            <person name="Marra M."/>
            <person name="Masuy D."/>
            <person name="Matthews K."/>
            <person name="Michaeli S."/>
            <person name="Mottram J.C."/>
            <person name="Muller-Auer S."/>
            <person name="Munden H."/>
            <person name="Nelson S."/>
            <person name="Norbertczak H."/>
            <person name="Oliver K."/>
            <person name="O'neil S."/>
            <person name="Pentony M."/>
            <person name="Pohl T.M."/>
            <person name="Price C."/>
            <person name="Purnelle B."/>
            <person name="Quail M.A."/>
            <person name="Rabbinowitsch E."/>
            <person name="Reinhardt R."/>
            <person name="Rieger M."/>
            <person name="Rinta J."/>
            <person name="Robben J."/>
            <person name="Robertson L."/>
            <person name="Ruiz J.C."/>
            <person name="Rutter S."/>
            <person name="Saunders D."/>
            <person name="Schafer M."/>
            <person name="Schein J."/>
            <person name="Schwartz D.C."/>
            <person name="Seeger K."/>
            <person name="Seyler A."/>
            <person name="Sharp S."/>
            <person name="Shin H."/>
            <person name="Sivam D."/>
            <person name="Squares R."/>
            <person name="Squares S."/>
            <person name="Tosato V."/>
            <person name="Vogt C."/>
            <person name="Volckaert G."/>
            <person name="Wambutt R."/>
            <person name="Warren T."/>
            <person name="Wedler H."/>
            <person name="Woodward J."/>
            <person name="Zhou S."/>
            <person name="Zimmermann W."/>
            <person name="Smith D.F."/>
            <person name="Blackwell J.M."/>
            <person name="Stuart K.D."/>
            <person name="Barrell B."/>
            <person name="Myler P.J."/>
        </authorList>
    </citation>
    <scope>NUCLEOTIDE SEQUENCE [LARGE SCALE GENOMIC DNA]</scope>
    <source>
        <strain evidence="3">MHOM/IL/81/Friedlin</strain>
    </source>
</reference>
<evidence type="ECO:0000313" key="3">
    <source>
        <dbReference type="Proteomes" id="UP000000542"/>
    </source>
</evidence>
<evidence type="ECO:0000313" key="2">
    <source>
        <dbReference type="EMBL" id="CAJ04847.1"/>
    </source>
</evidence>
<dbReference type="EMBL" id="FR796420">
    <property type="protein sequence ID" value="CAJ04847.1"/>
    <property type="molecule type" value="Genomic_DNA"/>
</dbReference>
<feature type="compositionally biased region" description="Basic and acidic residues" evidence="1">
    <location>
        <begin position="802"/>
        <end position="813"/>
    </location>
</feature>
<dbReference type="AlphaFoldDB" id="Q4QAL6"/>
<dbReference type="eggNOG" id="ENOG502SHGR">
    <property type="taxonomic scope" value="Eukaryota"/>
</dbReference>
<dbReference type="InParanoid" id="Q4QAL6"/>
<reference evidence="2 3" key="2">
    <citation type="journal article" date="2011" name="Genome Res.">
        <title>Chromosome and gene copy number variation allow major structural change between species and strains of Leishmania.</title>
        <authorList>
            <person name="Rogers M.B."/>
            <person name="Hilley J.D."/>
            <person name="Dickens N.J."/>
            <person name="Wilkes J."/>
            <person name="Bates P.A."/>
            <person name="Depledge D.P."/>
            <person name="Harris D."/>
            <person name="Her Y."/>
            <person name="Herzyk P."/>
            <person name="Imamura H."/>
            <person name="Otto T.D."/>
            <person name="Sanders M."/>
            <person name="Seeger K."/>
            <person name="Dujardin J.C."/>
            <person name="Berriman M."/>
            <person name="Smith D.F."/>
            <person name="Hertz-Fowler C."/>
            <person name="Mottram J.C."/>
        </authorList>
    </citation>
    <scope>NUCLEOTIDE SEQUENCE [LARGE SCALE GENOMIC DNA]</scope>
    <source>
        <strain evidence="3">MHOM/IL/81/Friedlin</strain>
    </source>
</reference>
<dbReference type="KEGG" id="lma:LMJF_24_1160"/>
<proteinExistence type="predicted"/>
<protein>
    <submittedName>
        <fullName evidence="2">Uncharacterized protein</fullName>
    </submittedName>
</protein>
<feature type="region of interest" description="Disordered" evidence="1">
    <location>
        <begin position="950"/>
        <end position="983"/>
    </location>
</feature>
<dbReference type="RefSeq" id="XP_001683632.1">
    <property type="nucleotide sequence ID" value="XM_001683580.1"/>
</dbReference>
<name>Q4QAL6_LEIMA</name>
<dbReference type="Proteomes" id="UP000000542">
    <property type="component" value="Chromosome 24"/>
</dbReference>
<keyword evidence="3" id="KW-1185">Reference proteome</keyword>
<dbReference type="VEuPathDB" id="TriTrypDB:LMJFC_240018400"/>